<keyword evidence="2" id="KW-0812">Transmembrane</keyword>
<feature type="domain" description="D-alanyl-D-alanine carboxypeptidase-like core" evidence="3">
    <location>
        <begin position="385"/>
        <end position="494"/>
    </location>
</feature>
<feature type="compositionally biased region" description="Low complexity" evidence="1">
    <location>
        <begin position="554"/>
        <end position="566"/>
    </location>
</feature>
<keyword evidence="5" id="KW-1185">Reference proteome</keyword>
<dbReference type="CDD" id="cd14814">
    <property type="entry name" value="Peptidase_M15"/>
    <property type="match status" value="1"/>
</dbReference>
<protein>
    <submittedName>
        <fullName evidence="4">D-alanyl-D-alanine carboxypeptidase</fullName>
    </submittedName>
</protein>
<keyword evidence="2" id="KW-0472">Membrane</keyword>
<accession>A0A1H1NIS3</accession>
<dbReference type="InterPro" id="IPR009045">
    <property type="entry name" value="Zn_M74/Hedgehog-like"/>
</dbReference>
<dbReference type="STRING" id="545619.SAMN04489860_0543"/>
<feature type="compositionally biased region" description="Gly residues" evidence="1">
    <location>
        <begin position="512"/>
        <end position="525"/>
    </location>
</feature>
<keyword evidence="4" id="KW-0378">Hydrolase</keyword>
<dbReference type="PANTHER" id="PTHR34385:SF1">
    <property type="entry name" value="PEPTIDOGLYCAN L-ALANYL-D-GLUTAMATE ENDOPEPTIDASE CWLK"/>
    <property type="match status" value="1"/>
</dbReference>
<sequence length="670" mass="68701">MAKHLRESAPRRAAGVAVPAPYVDLRRTRTPGRGRSFFRASVVSACTIALVGVMGNSVGLSRDSVDAMLQVRVSPGTSAPPEQNSVTVTGEDEVTPSPFAVKMAVLQRHDVVALLDDAAVAVEDAPPTSPLAQAVSELGMLMATYEAQLAAEGAPESDLVAPVRGIVDPDLAPEDMPELRAPKPADPSPAETGPPDGETQDEGVVPVVPDEVGDGEAQAVSNAVVPAADEVPEGAGPADDPVVAADPDEDAGGATGGATDEGRSAEEAGDADASDAAPDPLVDPHAEAYQAVAWFDVLEAAYRLKYALDSQLSAGPVSVMTQASDDPSVVGEVSAGVTDMNGDGEITLDDELEAVVVRYAGQTSGYLNGAIPSTALCTLDFAAGEQLRCDAADRLNALAKAFKAHFGYDLPIVDSYRPYADQVAVYASRPHLAAVPGTSNHGWGLAVDLGSPINSASSAEYRWLRANGPQYGWDNPSWARPGGSKLEPWHFEFYAGGVLPTDIKGSARAYAGSGGSSSGSSGGSGASSPSSGKGSVSKDPAKPSSTPKEPKPTPSGDKSPSTSPTPSKTPKPSPSTPTTKPTETVKPTPTETPKPTPTETVKPSPTETPKPTPTETVTPSPTTPDPEPSTSTSTTTEVPEQETPTTTESAATQRAATTEAPEQESSATTE</sequence>
<feature type="compositionally biased region" description="Low complexity" evidence="1">
    <location>
        <begin position="576"/>
        <end position="589"/>
    </location>
</feature>
<keyword evidence="4" id="KW-0645">Protease</keyword>
<keyword evidence="2" id="KW-1133">Transmembrane helix</keyword>
<name>A0A1H1NIS3_9CELL</name>
<dbReference type="GO" id="GO:0006508">
    <property type="term" value="P:proteolysis"/>
    <property type="evidence" value="ECO:0007669"/>
    <property type="project" value="InterPro"/>
</dbReference>
<dbReference type="AlphaFoldDB" id="A0A1H1NIS3"/>
<evidence type="ECO:0000313" key="4">
    <source>
        <dbReference type="EMBL" id="SDR98773.1"/>
    </source>
</evidence>
<dbReference type="EMBL" id="LT629776">
    <property type="protein sequence ID" value="SDR98773.1"/>
    <property type="molecule type" value="Genomic_DNA"/>
</dbReference>
<gene>
    <name evidence="4" type="ORF">SAMN04489860_0543</name>
</gene>
<feature type="transmembrane region" description="Helical" evidence="2">
    <location>
        <begin position="36"/>
        <end position="55"/>
    </location>
</feature>
<dbReference type="InterPro" id="IPR003709">
    <property type="entry name" value="VanY-like_core_dom"/>
</dbReference>
<dbReference type="InterPro" id="IPR052179">
    <property type="entry name" value="DD-CPase-like"/>
</dbReference>
<feature type="compositionally biased region" description="Low complexity" evidence="1">
    <location>
        <begin position="526"/>
        <end position="547"/>
    </location>
</feature>
<dbReference type="Proteomes" id="UP000185663">
    <property type="component" value="Chromosome I"/>
</dbReference>
<evidence type="ECO:0000256" key="2">
    <source>
        <dbReference type="SAM" id="Phobius"/>
    </source>
</evidence>
<feature type="region of interest" description="Disordered" evidence="1">
    <location>
        <begin position="168"/>
        <end position="209"/>
    </location>
</feature>
<dbReference type="eggNOG" id="COG1876">
    <property type="taxonomic scope" value="Bacteria"/>
</dbReference>
<evidence type="ECO:0000256" key="1">
    <source>
        <dbReference type="SAM" id="MobiDB-lite"/>
    </source>
</evidence>
<dbReference type="RefSeq" id="WP_172828988.1">
    <property type="nucleotide sequence ID" value="NZ_LT629776.1"/>
</dbReference>
<feature type="region of interest" description="Disordered" evidence="1">
    <location>
        <begin position="230"/>
        <end position="282"/>
    </location>
</feature>
<reference evidence="5" key="1">
    <citation type="submission" date="2016-10" db="EMBL/GenBank/DDBJ databases">
        <authorList>
            <person name="Varghese N."/>
            <person name="Submissions S."/>
        </authorList>
    </citation>
    <scope>NUCLEOTIDE SEQUENCE [LARGE SCALE GENOMIC DNA]</scope>
    <source>
        <strain evidence="5">DSM 22126</strain>
    </source>
</reference>
<feature type="compositionally biased region" description="Low complexity" evidence="1">
    <location>
        <begin position="234"/>
        <end position="245"/>
    </location>
</feature>
<feature type="compositionally biased region" description="Low complexity" evidence="1">
    <location>
        <begin position="628"/>
        <end position="649"/>
    </location>
</feature>
<feature type="region of interest" description="Disordered" evidence="1">
    <location>
        <begin position="508"/>
        <end position="670"/>
    </location>
</feature>
<proteinExistence type="predicted"/>
<evidence type="ECO:0000259" key="3">
    <source>
        <dbReference type="Pfam" id="PF02557"/>
    </source>
</evidence>
<organism evidence="4 5">
    <name type="scientific">Paraoerskovia marina</name>
    <dbReference type="NCBI Taxonomy" id="545619"/>
    <lineage>
        <taxon>Bacteria</taxon>
        <taxon>Bacillati</taxon>
        <taxon>Actinomycetota</taxon>
        <taxon>Actinomycetes</taxon>
        <taxon>Micrococcales</taxon>
        <taxon>Cellulomonadaceae</taxon>
        <taxon>Paraoerskovia</taxon>
    </lineage>
</organism>
<dbReference type="SUPFAM" id="SSF55166">
    <property type="entry name" value="Hedgehog/DD-peptidase"/>
    <property type="match status" value="1"/>
</dbReference>
<dbReference type="Gene3D" id="3.30.1380.10">
    <property type="match status" value="1"/>
</dbReference>
<evidence type="ECO:0000313" key="5">
    <source>
        <dbReference type="Proteomes" id="UP000185663"/>
    </source>
</evidence>
<dbReference type="Pfam" id="PF02557">
    <property type="entry name" value="VanY"/>
    <property type="match status" value="1"/>
</dbReference>
<keyword evidence="4" id="KW-0121">Carboxypeptidase</keyword>
<dbReference type="GO" id="GO:0004180">
    <property type="term" value="F:carboxypeptidase activity"/>
    <property type="evidence" value="ECO:0007669"/>
    <property type="project" value="UniProtKB-KW"/>
</dbReference>
<dbReference type="PANTHER" id="PTHR34385">
    <property type="entry name" value="D-ALANYL-D-ALANINE CARBOXYPEPTIDASE"/>
    <property type="match status" value="1"/>
</dbReference>
<dbReference type="PRINTS" id="PR01217">
    <property type="entry name" value="PRICHEXTENSN"/>
</dbReference>